<dbReference type="Gene3D" id="1.10.510.10">
    <property type="entry name" value="Transferase(Phosphotransferase) domain 1"/>
    <property type="match status" value="1"/>
</dbReference>
<keyword evidence="1" id="KW-0808">Transferase</keyword>
<evidence type="ECO:0000313" key="8">
    <source>
        <dbReference type="Proteomes" id="UP000306628"/>
    </source>
</evidence>
<dbReference type="GO" id="GO:0004674">
    <property type="term" value="F:protein serine/threonine kinase activity"/>
    <property type="evidence" value="ECO:0007669"/>
    <property type="project" value="TreeGrafter"/>
</dbReference>
<gene>
    <name evidence="7" type="ORF">ETD85_29330</name>
</gene>
<dbReference type="PROSITE" id="PS50011">
    <property type="entry name" value="PROTEIN_KINASE_DOM"/>
    <property type="match status" value="1"/>
</dbReference>
<dbReference type="Pfam" id="PF00069">
    <property type="entry name" value="Pkinase"/>
    <property type="match status" value="1"/>
</dbReference>
<dbReference type="Gene3D" id="2.120.10.30">
    <property type="entry name" value="TolB, C-terminal domain"/>
    <property type="match status" value="1"/>
</dbReference>
<dbReference type="EMBL" id="VCKX01000102">
    <property type="protein sequence ID" value="TMR30356.1"/>
    <property type="molecule type" value="Genomic_DNA"/>
</dbReference>
<keyword evidence="2" id="KW-0547">Nucleotide-binding</keyword>
<dbReference type="SUPFAM" id="SSF69304">
    <property type="entry name" value="Tricorn protease N-terminal domain"/>
    <property type="match status" value="1"/>
</dbReference>
<comment type="caution">
    <text evidence="7">The sequence shown here is derived from an EMBL/GenBank/DDBJ whole genome shotgun (WGS) entry which is preliminary data.</text>
</comment>
<feature type="compositionally biased region" description="Polar residues" evidence="5">
    <location>
        <begin position="339"/>
        <end position="348"/>
    </location>
</feature>
<dbReference type="InterPro" id="IPR008266">
    <property type="entry name" value="Tyr_kinase_AS"/>
</dbReference>
<protein>
    <recommendedName>
        <fullName evidence="6">Protein kinase domain-containing protein</fullName>
    </recommendedName>
</protein>
<dbReference type="PANTHER" id="PTHR43289:SF34">
    <property type="entry name" value="SERINE_THREONINE-PROTEIN KINASE YBDM-RELATED"/>
    <property type="match status" value="1"/>
</dbReference>
<dbReference type="CDD" id="cd14014">
    <property type="entry name" value="STKc_PknB_like"/>
    <property type="match status" value="1"/>
</dbReference>
<dbReference type="InterPro" id="IPR000719">
    <property type="entry name" value="Prot_kinase_dom"/>
</dbReference>
<keyword evidence="3" id="KW-0418">Kinase</keyword>
<keyword evidence="8" id="KW-1185">Reference proteome</keyword>
<evidence type="ECO:0000259" key="6">
    <source>
        <dbReference type="PROSITE" id="PS50011"/>
    </source>
</evidence>
<evidence type="ECO:0000256" key="5">
    <source>
        <dbReference type="SAM" id="MobiDB-lite"/>
    </source>
</evidence>
<dbReference type="SUPFAM" id="SSF56112">
    <property type="entry name" value="Protein kinase-like (PK-like)"/>
    <property type="match status" value="1"/>
</dbReference>
<dbReference type="GO" id="GO:0005524">
    <property type="term" value="F:ATP binding"/>
    <property type="evidence" value="ECO:0007669"/>
    <property type="project" value="UniProtKB-KW"/>
</dbReference>
<feature type="compositionally biased region" description="Basic and acidic residues" evidence="5">
    <location>
        <begin position="351"/>
        <end position="360"/>
    </location>
</feature>
<name>A0A5S4GBG6_9ACTN</name>
<dbReference type="InterPro" id="IPR011009">
    <property type="entry name" value="Kinase-like_dom_sf"/>
</dbReference>
<dbReference type="Proteomes" id="UP000306628">
    <property type="component" value="Unassembled WGS sequence"/>
</dbReference>
<evidence type="ECO:0000256" key="2">
    <source>
        <dbReference type="ARBA" id="ARBA00022741"/>
    </source>
</evidence>
<sequence length="653" mass="68504">MPEITGLRGDDPAEVAGYRLTGRLSSTVYAGRSAAGEAVAVRLLPAEMDPEPFLRVIEPLQGLSAVSTAQILATGVLDDRAYVVSEYVDGPALETVGGTLDGVALYRLAVGTITALVAIHQAGLVHGDIRPGNVLLGPDGPRVIDVGLERAMAEAAVSTRKVAVPAYTAPERLRGARPRAPADVFSWAATLVFAASGASPFDGGSMAGTVDRIVNGEPALPHLGELHGLIAACLAKDPAARPAASEVLLRLVGQTSFLTGQVAVAEPPKPPAWPAEPPAWPAEPPARRRPGLLPLVAAFVVGALVSGAGVYAVTGRAGPAGTVAASTSPSGSPAADPSITPTITSAQTEAPLEKVEKKAATDTKLPGIGVTLHEHPNDPVRAVSYVESKGSFTSYARDRSGAFKAVGVTEQPLLSPGGDWVALNPLLKFQGSELDQVKFHRLSTGESFVVSTVKKPLQSLIPVWSRDGGKLLLSVYNRESKPARLVGFVVVDLATRKSVHVETEYLDDASLTYTFAPDGSIARGYWDGKRGGIEYYDMSGQVTKTMHWVGMPRGGSWFSPSGKRFVTVCPNGKDFCVWATQGGARQATVPFGDAGGSFIGWFNETHLLVQDPGKKKGTQVIKVIDLVGVTERVLADFATDDPALLQFARVQGR</sequence>
<evidence type="ECO:0000256" key="3">
    <source>
        <dbReference type="ARBA" id="ARBA00022777"/>
    </source>
</evidence>
<feature type="compositionally biased region" description="Low complexity" evidence="5">
    <location>
        <begin position="319"/>
        <end position="338"/>
    </location>
</feature>
<dbReference type="RefSeq" id="WP_138693029.1">
    <property type="nucleotide sequence ID" value="NZ_JBHSAZ010000028.1"/>
</dbReference>
<dbReference type="PANTHER" id="PTHR43289">
    <property type="entry name" value="MITOGEN-ACTIVATED PROTEIN KINASE KINASE KINASE 20-RELATED"/>
    <property type="match status" value="1"/>
</dbReference>
<dbReference type="InterPro" id="IPR011042">
    <property type="entry name" value="6-blade_b-propeller_TolB-like"/>
</dbReference>
<evidence type="ECO:0000313" key="7">
    <source>
        <dbReference type="EMBL" id="TMR30356.1"/>
    </source>
</evidence>
<proteinExistence type="predicted"/>
<feature type="domain" description="Protein kinase" evidence="6">
    <location>
        <begin position="13"/>
        <end position="258"/>
    </location>
</feature>
<dbReference type="PROSITE" id="PS00109">
    <property type="entry name" value="PROTEIN_KINASE_TYR"/>
    <property type="match status" value="1"/>
</dbReference>
<reference evidence="7 8" key="1">
    <citation type="submission" date="2019-05" db="EMBL/GenBank/DDBJ databases">
        <title>Draft genome sequence of Nonomuraea zeae DSM 100528.</title>
        <authorList>
            <person name="Saricaoglu S."/>
            <person name="Isik K."/>
        </authorList>
    </citation>
    <scope>NUCLEOTIDE SEQUENCE [LARGE SCALE GENOMIC DNA]</scope>
    <source>
        <strain evidence="7 8">DSM 100528</strain>
    </source>
</reference>
<keyword evidence="4" id="KW-0067">ATP-binding</keyword>
<dbReference type="OrthoDB" id="3494744at2"/>
<dbReference type="AlphaFoldDB" id="A0A5S4GBG6"/>
<feature type="region of interest" description="Disordered" evidence="5">
    <location>
        <begin position="319"/>
        <end position="360"/>
    </location>
</feature>
<evidence type="ECO:0000256" key="4">
    <source>
        <dbReference type="ARBA" id="ARBA00022840"/>
    </source>
</evidence>
<accession>A0A5S4GBG6</accession>
<organism evidence="7 8">
    <name type="scientific">Nonomuraea zeae</name>
    <dbReference type="NCBI Taxonomy" id="1642303"/>
    <lineage>
        <taxon>Bacteria</taxon>
        <taxon>Bacillati</taxon>
        <taxon>Actinomycetota</taxon>
        <taxon>Actinomycetes</taxon>
        <taxon>Streptosporangiales</taxon>
        <taxon>Streptosporangiaceae</taxon>
        <taxon>Nonomuraea</taxon>
    </lineage>
</organism>
<evidence type="ECO:0000256" key="1">
    <source>
        <dbReference type="ARBA" id="ARBA00022679"/>
    </source>
</evidence>